<proteinExistence type="predicted"/>
<name>A0A512PB69_9CELL</name>
<evidence type="ECO:0000313" key="2">
    <source>
        <dbReference type="Proteomes" id="UP000321798"/>
    </source>
</evidence>
<evidence type="ECO:0000313" key="1">
    <source>
        <dbReference type="EMBL" id="GEP68445.1"/>
    </source>
</evidence>
<sequence length="388" mass="41366">MDLRWLKPLLGRPAPFTSVFLDATRADASGDEEVLGRWRALRRELEPQGATAAVLDEIEERVARPLGVSGPHGRVLLADAEGVRIDRCVAAPPAASSATFGPVPVLLPAAQAADESSRSLLVVVDRQGADLTWSDGTGVRDTEHWVVEGDHDALHKVRDGGLSDKRAEDSWDRNAEAVAAEVDRAVASRDPEVVLLTGDVRAVALVRDAVGQPVRDRLVEVAGGSRAEGVHREFGHKVAESLEAFRWRRREASLARYREQQGRGSGAVTALEDVVAVLQRGQVAELVISPTSGLGSRTLWVGPEPLQLALSETELGVIGVDGPVRPMPADAALLRAAVGQDAGLTLVDDGQVELVDGVGAVLRWSDGSTPSEAVPTLSSDQMRLRRIV</sequence>
<organism evidence="1 2">
    <name type="scientific">Cellulomonas soli</name>
    <dbReference type="NCBI Taxonomy" id="931535"/>
    <lineage>
        <taxon>Bacteria</taxon>
        <taxon>Bacillati</taxon>
        <taxon>Actinomycetota</taxon>
        <taxon>Actinomycetes</taxon>
        <taxon>Micrococcales</taxon>
        <taxon>Cellulomonadaceae</taxon>
        <taxon>Cellulomonas</taxon>
    </lineage>
</organism>
<dbReference type="RefSeq" id="WP_146952192.1">
    <property type="nucleotide sequence ID" value="NZ_BAABBJ010000009.1"/>
</dbReference>
<accession>A0A512PB69</accession>
<comment type="caution">
    <text evidence="1">The sequence shown here is derived from an EMBL/GenBank/DDBJ whole genome shotgun (WGS) entry which is preliminary data.</text>
</comment>
<gene>
    <name evidence="1" type="ORF">CSO01_11600</name>
</gene>
<evidence type="ECO:0008006" key="3">
    <source>
        <dbReference type="Google" id="ProtNLM"/>
    </source>
</evidence>
<dbReference type="EMBL" id="BKAL01000003">
    <property type="protein sequence ID" value="GEP68445.1"/>
    <property type="molecule type" value="Genomic_DNA"/>
</dbReference>
<dbReference type="Pfam" id="PF18844">
    <property type="entry name" value="baeRF_family2"/>
    <property type="match status" value="1"/>
</dbReference>
<dbReference type="InterPro" id="IPR040701">
    <property type="entry name" value="Bact_RF_family2"/>
</dbReference>
<protein>
    <recommendedName>
        <fullName evidence="3">Peptide chain release factor 1</fullName>
    </recommendedName>
</protein>
<dbReference type="AlphaFoldDB" id="A0A512PB69"/>
<dbReference type="OrthoDB" id="5179393at2"/>
<dbReference type="Proteomes" id="UP000321798">
    <property type="component" value="Unassembled WGS sequence"/>
</dbReference>
<keyword evidence="2" id="KW-1185">Reference proteome</keyword>
<reference evidence="1 2" key="1">
    <citation type="submission" date="2019-07" db="EMBL/GenBank/DDBJ databases">
        <title>Whole genome shotgun sequence of Cellulomonas soli NBRC 109434.</title>
        <authorList>
            <person name="Hosoyama A."/>
            <person name="Uohara A."/>
            <person name="Ohji S."/>
            <person name="Ichikawa N."/>
        </authorList>
    </citation>
    <scope>NUCLEOTIDE SEQUENCE [LARGE SCALE GENOMIC DNA]</scope>
    <source>
        <strain evidence="1 2">NBRC 109434</strain>
    </source>
</reference>